<gene>
    <name evidence="3" type="ORF">BBK36DRAFT_1124959</name>
</gene>
<feature type="region of interest" description="Disordered" evidence="1">
    <location>
        <begin position="350"/>
        <end position="399"/>
    </location>
</feature>
<proteinExistence type="predicted"/>
<dbReference type="CDD" id="cd08161">
    <property type="entry name" value="SET"/>
    <property type="match status" value="1"/>
</dbReference>
<feature type="domain" description="SET" evidence="2">
    <location>
        <begin position="89"/>
        <end position="247"/>
    </location>
</feature>
<feature type="compositionally biased region" description="Basic residues" evidence="1">
    <location>
        <begin position="387"/>
        <end position="399"/>
    </location>
</feature>
<sequence>MESTQEPPVERDNVEEQSVQEPQPVPKPTPNFRDILSQENRTQSSSSIFVVVDGKEIPKPAKVPNDTIIEMVKEVEGRDSIDDGLKNEDVVAIRDTKTKRGHGIFATGDFLSDHVIIAEQPALSFYMPQEVSMANMRREFEVQWCDLLVPQQDALKAEFPKLRLVASGRRQLSLLQSIHLYNFALEYSYSSPDGDFANIYSLASYINHACRRCANAVQGMEWHQPHRVLIRLIKPVEAGEEIFIHYNTAEGRKLACAVCGSMADRPSRCQALRNKLKEWRLKLTGGSAEASDATSAGVVEEDDFNADVPGPRLSLMDRAKRLRNKAVRRWGYLFVREGCDWTLPWRSPAWQSPPRTPYPDSPSPGTLSPSAPFLRAPPPTTVGSPVRRQRKSRSRGTRM</sequence>
<organism evidence="3 4">
    <name type="scientific">Trichoderma citrinoviride</name>
    <dbReference type="NCBI Taxonomy" id="58853"/>
    <lineage>
        <taxon>Eukaryota</taxon>
        <taxon>Fungi</taxon>
        <taxon>Dikarya</taxon>
        <taxon>Ascomycota</taxon>
        <taxon>Pezizomycotina</taxon>
        <taxon>Sordariomycetes</taxon>
        <taxon>Hypocreomycetidae</taxon>
        <taxon>Hypocreales</taxon>
        <taxon>Hypocreaceae</taxon>
        <taxon>Trichoderma</taxon>
    </lineage>
</organism>
<dbReference type="InterPro" id="IPR046341">
    <property type="entry name" value="SET_dom_sf"/>
</dbReference>
<evidence type="ECO:0000313" key="3">
    <source>
        <dbReference type="EMBL" id="PTB64478.1"/>
    </source>
</evidence>
<evidence type="ECO:0000256" key="1">
    <source>
        <dbReference type="SAM" id="MobiDB-lite"/>
    </source>
</evidence>
<dbReference type="GeneID" id="36599333"/>
<dbReference type="EMBL" id="KZ680217">
    <property type="protein sequence ID" value="PTB64478.1"/>
    <property type="molecule type" value="Genomic_DNA"/>
</dbReference>
<feature type="region of interest" description="Disordered" evidence="1">
    <location>
        <begin position="1"/>
        <end position="40"/>
    </location>
</feature>
<name>A0A2T4B5D0_9HYPO</name>
<dbReference type="Pfam" id="PF00856">
    <property type="entry name" value="SET"/>
    <property type="match status" value="1"/>
</dbReference>
<dbReference type="PROSITE" id="PS50280">
    <property type="entry name" value="SET"/>
    <property type="match status" value="1"/>
</dbReference>
<protein>
    <recommendedName>
        <fullName evidence="2">SET domain-containing protein</fullName>
    </recommendedName>
</protein>
<keyword evidence="4" id="KW-1185">Reference proteome</keyword>
<dbReference type="RefSeq" id="XP_024747798.1">
    <property type="nucleotide sequence ID" value="XM_024891215.1"/>
</dbReference>
<dbReference type="InterPro" id="IPR001214">
    <property type="entry name" value="SET_dom"/>
</dbReference>
<dbReference type="OrthoDB" id="265717at2759"/>
<dbReference type="Proteomes" id="UP000241546">
    <property type="component" value="Unassembled WGS sequence"/>
</dbReference>
<evidence type="ECO:0000313" key="4">
    <source>
        <dbReference type="Proteomes" id="UP000241546"/>
    </source>
</evidence>
<evidence type="ECO:0000259" key="2">
    <source>
        <dbReference type="PROSITE" id="PS50280"/>
    </source>
</evidence>
<accession>A0A2T4B5D0</accession>
<dbReference type="AlphaFoldDB" id="A0A2T4B5D0"/>
<dbReference type="Gene3D" id="2.170.270.10">
    <property type="entry name" value="SET domain"/>
    <property type="match status" value="1"/>
</dbReference>
<reference evidence="4" key="1">
    <citation type="submission" date="2016-07" db="EMBL/GenBank/DDBJ databases">
        <title>Multiple horizontal gene transfer events from other fungi enriched the ability of initially mycotrophic Trichoderma (Ascomycota) to feed on dead plant biomass.</title>
        <authorList>
            <consortium name="DOE Joint Genome Institute"/>
            <person name="Atanasova L."/>
            <person name="Chenthamara K."/>
            <person name="Zhang J."/>
            <person name="Grujic M."/>
            <person name="Henrissat B."/>
            <person name="Kuo A."/>
            <person name="Aerts A."/>
            <person name="Salamov A."/>
            <person name="Lipzen A."/>
            <person name="Labutti K."/>
            <person name="Barry K."/>
            <person name="Miao Y."/>
            <person name="Rahimi M.J."/>
            <person name="Shen Q."/>
            <person name="Grigoriev I.V."/>
            <person name="Kubicek C.P."/>
            <person name="Druzhinina I.S."/>
        </authorList>
    </citation>
    <scope>NUCLEOTIDE SEQUENCE [LARGE SCALE GENOMIC DNA]</scope>
    <source>
        <strain evidence="4">TUCIM 6016</strain>
    </source>
</reference>
<dbReference type="SUPFAM" id="SSF82199">
    <property type="entry name" value="SET domain"/>
    <property type="match status" value="1"/>
</dbReference>